<dbReference type="Pfam" id="PF07963">
    <property type="entry name" value="N_methyl"/>
    <property type="match status" value="1"/>
</dbReference>
<dbReference type="InterPro" id="IPR012902">
    <property type="entry name" value="N_methyl_site"/>
</dbReference>
<dbReference type="NCBIfam" id="TIGR02532">
    <property type="entry name" value="IV_pilin_GFxxxE"/>
    <property type="match status" value="1"/>
</dbReference>
<sequence>MQRGFTLVEMMIVVLIVALFLLLGVPLTARWVGSANVNSATVSFTQGAAMVRSRALRNTGGVALSAPSAYLILINGNATATAGGTVCVQDATTVGGLNCDNAVWMARLPNGTSATFNGANAQCLALTPGGLITSATLGSTTCGATGVYAISTIQGVSGGPSALN</sequence>
<comment type="caution">
    <text evidence="1">The sequence shown here is derived from an EMBL/GenBank/DDBJ whole genome shotgun (WGS) entry which is preliminary data.</text>
</comment>
<evidence type="ECO:0000313" key="1">
    <source>
        <dbReference type="EMBL" id="GGP21079.1"/>
    </source>
</evidence>
<dbReference type="InterPro" id="IPR045584">
    <property type="entry name" value="Pilin-like"/>
</dbReference>
<gene>
    <name evidence="1" type="ORF">GCM10010970_18600</name>
</gene>
<evidence type="ECO:0000313" key="2">
    <source>
        <dbReference type="Proteomes" id="UP000637267"/>
    </source>
</evidence>
<protein>
    <recommendedName>
        <fullName evidence="3">Prepilin-type N-terminal cleavage/methylation domain-containing protein</fullName>
    </recommendedName>
</protein>
<name>A0ABQ2P8Q2_9NEIS</name>
<evidence type="ECO:0008006" key="3">
    <source>
        <dbReference type="Google" id="ProtNLM"/>
    </source>
</evidence>
<dbReference type="SUPFAM" id="SSF54523">
    <property type="entry name" value="Pili subunits"/>
    <property type="match status" value="1"/>
</dbReference>
<dbReference type="EMBL" id="BMLX01000002">
    <property type="protein sequence ID" value="GGP21079.1"/>
    <property type="molecule type" value="Genomic_DNA"/>
</dbReference>
<organism evidence="1 2">
    <name type="scientific">Silvimonas iriomotensis</name>
    <dbReference type="NCBI Taxonomy" id="449662"/>
    <lineage>
        <taxon>Bacteria</taxon>
        <taxon>Pseudomonadati</taxon>
        <taxon>Pseudomonadota</taxon>
        <taxon>Betaproteobacteria</taxon>
        <taxon>Neisseriales</taxon>
        <taxon>Chitinibacteraceae</taxon>
        <taxon>Silvimonas</taxon>
    </lineage>
</organism>
<dbReference type="Gene3D" id="3.30.700.10">
    <property type="entry name" value="Glycoprotein, Type 4 Pilin"/>
    <property type="match status" value="1"/>
</dbReference>
<proteinExistence type="predicted"/>
<dbReference type="PROSITE" id="PS00409">
    <property type="entry name" value="PROKAR_NTER_METHYL"/>
    <property type="match status" value="1"/>
</dbReference>
<accession>A0ABQ2P8Q2</accession>
<keyword evidence="2" id="KW-1185">Reference proteome</keyword>
<reference evidence="2" key="1">
    <citation type="journal article" date="2019" name="Int. J. Syst. Evol. Microbiol.">
        <title>The Global Catalogue of Microorganisms (GCM) 10K type strain sequencing project: providing services to taxonomists for standard genome sequencing and annotation.</title>
        <authorList>
            <consortium name="The Broad Institute Genomics Platform"/>
            <consortium name="The Broad Institute Genome Sequencing Center for Infectious Disease"/>
            <person name="Wu L."/>
            <person name="Ma J."/>
        </authorList>
    </citation>
    <scope>NUCLEOTIDE SEQUENCE [LARGE SCALE GENOMIC DNA]</scope>
    <source>
        <strain evidence="2">CGMCC 1.8859</strain>
    </source>
</reference>
<dbReference type="Proteomes" id="UP000637267">
    <property type="component" value="Unassembled WGS sequence"/>
</dbReference>